<organism evidence="1 2">
    <name type="scientific">Rhodocollybia butyracea</name>
    <dbReference type="NCBI Taxonomy" id="206335"/>
    <lineage>
        <taxon>Eukaryota</taxon>
        <taxon>Fungi</taxon>
        <taxon>Dikarya</taxon>
        <taxon>Basidiomycota</taxon>
        <taxon>Agaricomycotina</taxon>
        <taxon>Agaricomycetes</taxon>
        <taxon>Agaricomycetidae</taxon>
        <taxon>Agaricales</taxon>
        <taxon>Marasmiineae</taxon>
        <taxon>Omphalotaceae</taxon>
        <taxon>Rhodocollybia</taxon>
    </lineage>
</organism>
<dbReference type="EMBL" id="JADNRY010000421">
    <property type="protein sequence ID" value="KAF9056849.1"/>
    <property type="molecule type" value="Genomic_DNA"/>
</dbReference>
<reference evidence="1" key="1">
    <citation type="submission" date="2020-11" db="EMBL/GenBank/DDBJ databases">
        <authorList>
            <consortium name="DOE Joint Genome Institute"/>
            <person name="Ahrendt S."/>
            <person name="Riley R."/>
            <person name="Andreopoulos W."/>
            <person name="Labutti K."/>
            <person name="Pangilinan J."/>
            <person name="Ruiz-Duenas F.J."/>
            <person name="Barrasa J.M."/>
            <person name="Sanchez-Garcia M."/>
            <person name="Camarero S."/>
            <person name="Miyauchi S."/>
            <person name="Serrano A."/>
            <person name="Linde D."/>
            <person name="Babiker R."/>
            <person name="Drula E."/>
            <person name="Ayuso-Fernandez I."/>
            <person name="Pacheco R."/>
            <person name="Padilla G."/>
            <person name="Ferreira P."/>
            <person name="Barriuso J."/>
            <person name="Kellner H."/>
            <person name="Castanera R."/>
            <person name="Alfaro M."/>
            <person name="Ramirez L."/>
            <person name="Pisabarro A.G."/>
            <person name="Kuo A."/>
            <person name="Tritt A."/>
            <person name="Lipzen A."/>
            <person name="He G."/>
            <person name="Yan M."/>
            <person name="Ng V."/>
            <person name="Cullen D."/>
            <person name="Martin F."/>
            <person name="Rosso M.-N."/>
            <person name="Henrissat B."/>
            <person name="Hibbett D."/>
            <person name="Martinez A.T."/>
            <person name="Grigoriev I.V."/>
        </authorList>
    </citation>
    <scope>NUCLEOTIDE SEQUENCE</scope>
    <source>
        <strain evidence="1">AH 40177</strain>
    </source>
</reference>
<evidence type="ECO:0000313" key="1">
    <source>
        <dbReference type="EMBL" id="KAF9056849.1"/>
    </source>
</evidence>
<accession>A0A9P5TW93</accession>
<proteinExistence type="predicted"/>
<keyword evidence="2" id="KW-1185">Reference proteome</keyword>
<protein>
    <submittedName>
        <fullName evidence="1">Uncharacterized protein</fullName>
    </submittedName>
</protein>
<gene>
    <name evidence="1" type="ORF">BDP27DRAFT_1433390</name>
</gene>
<evidence type="ECO:0000313" key="2">
    <source>
        <dbReference type="Proteomes" id="UP000772434"/>
    </source>
</evidence>
<comment type="caution">
    <text evidence="1">The sequence shown here is derived from an EMBL/GenBank/DDBJ whole genome shotgun (WGS) entry which is preliminary data.</text>
</comment>
<dbReference type="Proteomes" id="UP000772434">
    <property type="component" value="Unassembled WGS sequence"/>
</dbReference>
<name>A0A9P5TW93_9AGAR</name>
<dbReference type="AlphaFoldDB" id="A0A9P5TW93"/>
<sequence>MPQHRLLDPETPIFMLNSIFILPQNQIPQRLIHLICTHTQLPRSGVYAVAFATSEAARALFHCEADNTSRVCLEFVVVILIFERIRIESIKTIVRSAIPSDIDVLEAVVERCSATQFRMSGCTERALRDLCRLLCFCGETWRGRGGGGEGREAEEVESIRISRTFVHIDGVSVGKAPRPELREDIRYCGGQLD</sequence>